<evidence type="ECO:0000313" key="2">
    <source>
        <dbReference type="Proteomes" id="UP000055136"/>
    </source>
</evidence>
<accession>A0A0S2TBE1</accession>
<protein>
    <recommendedName>
        <fullName evidence="3">Phosphodiesterase</fullName>
    </recommendedName>
</protein>
<dbReference type="KEGG" id="tee:Tel_04525"/>
<dbReference type="EMBL" id="CP013099">
    <property type="protein sequence ID" value="ALP52470.1"/>
    <property type="molecule type" value="Genomic_DNA"/>
</dbReference>
<dbReference type="InterPro" id="IPR017850">
    <property type="entry name" value="Alkaline_phosphatase_core_sf"/>
</dbReference>
<dbReference type="Gene3D" id="3.40.720.10">
    <property type="entry name" value="Alkaline Phosphatase, subunit A"/>
    <property type="match status" value="1"/>
</dbReference>
<keyword evidence="2" id="KW-1185">Reference proteome</keyword>
<dbReference type="InterPro" id="IPR002591">
    <property type="entry name" value="Phosphodiest/P_Trfase"/>
</dbReference>
<dbReference type="SUPFAM" id="SSF53649">
    <property type="entry name" value="Alkaline phosphatase-like"/>
    <property type="match status" value="1"/>
</dbReference>
<gene>
    <name evidence="1" type="ORF">Tel_04525</name>
</gene>
<dbReference type="Proteomes" id="UP000055136">
    <property type="component" value="Chromosome"/>
</dbReference>
<name>A0A0S2TBE1_9GAMM</name>
<dbReference type="STRING" id="1748243.Tel_04525"/>
<dbReference type="AlphaFoldDB" id="A0A0S2TBE1"/>
<proteinExistence type="predicted"/>
<evidence type="ECO:0000313" key="1">
    <source>
        <dbReference type="EMBL" id="ALP52470.1"/>
    </source>
</evidence>
<dbReference type="Pfam" id="PF01663">
    <property type="entry name" value="Phosphodiest"/>
    <property type="match status" value="1"/>
</dbReference>
<reference evidence="1" key="1">
    <citation type="submission" date="2015-10" db="EMBL/GenBank/DDBJ databases">
        <title>Description of Candidatus Tenderia electrophaga gen. nov, sp. nov., an Uncultivated Electroautotroph from a Biocathode Enrichment.</title>
        <authorList>
            <person name="Eddie B.J."/>
            <person name="Malanoski A.P."/>
            <person name="Wang Z."/>
            <person name="Hall R.J."/>
            <person name="Oh S.D."/>
            <person name="Heiner C."/>
            <person name="Lin B."/>
            <person name="Strycharz-Glaven S.M."/>
        </authorList>
    </citation>
    <scope>NUCLEOTIDE SEQUENCE [LARGE SCALE GENOMIC DNA]</scope>
    <source>
        <strain evidence="1">NRL1</strain>
    </source>
</reference>
<sequence length="389" mass="42441">MSASVNIPDYQGGSIVNLMRSIITARGGASGVYPPLRDLDPGMLSDARNIILLIMDGLGYHYLTQRAADSVMAQHLHGRIHAVAPPTTAASISTYLTGLAPQQHGLTGWYTWLREVGSVVTVLPFLTRANQADLNPSVTPAALFGHRPVFDLMAGACYSIMPQWLSDSAFNRAHLGKAQLVLHDGLQDCFKQTAATARSHDGPKYIYSYWPGFDSLAHQHGVGSAEVATHFGQLDDAFANLLQALDGTDSVVLLSADHGFVDVPPERRLRVNDMPRLQHCLQLPMCGEPRLAYCYVRAAMRRQFIDYVQAELGHAAELYASVELLDRGLFGLGEPHPELDSRIGDYTLVMKDDFVLTQRLPGEPPAAMVGFHGGLSRAEMDVPLVLARC</sequence>
<evidence type="ECO:0008006" key="3">
    <source>
        <dbReference type="Google" id="ProtNLM"/>
    </source>
</evidence>
<organism evidence="1 2">
    <name type="scientific">Candidatus Tenderia electrophaga</name>
    <dbReference type="NCBI Taxonomy" id="1748243"/>
    <lineage>
        <taxon>Bacteria</taxon>
        <taxon>Pseudomonadati</taxon>
        <taxon>Pseudomonadota</taxon>
        <taxon>Gammaproteobacteria</taxon>
        <taxon>Candidatus Tenderiales</taxon>
        <taxon>Candidatus Tenderiaceae</taxon>
        <taxon>Candidatus Tenderia</taxon>
    </lineage>
</organism>